<dbReference type="PANTHER" id="PTHR43794">
    <property type="entry name" value="AMINOHYDROLASE SSNA-RELATED"/>
    <property type="match status" value="1"/>
</dbReference>
<gene>
    <name evidence="3" type="ORF">NBG84_16135</name>
</gene>
<comment type="caution">
    <text evidence="3">The sequence shown here is derived from an EMBL/GenBank/DDBJ whole genome shotgun (WGS) entry which is preliminary data.</text>
</comment>
<dbReference type="EMBL" id="JAMQAW010000012">
    <property type="protein sequence ID" value="MCM2389798.1"/>
    <property type="molecule type" value="Genomic_DNA"/>
</dbReference>
<evidence type="ECO:0000313" key="3">
    <source>
        <dbReference type="EMBL" id="MCM2389798.1"/>
    </source>
</evidence>
<organism evidence="3 4">
    <name type="scientific">Streptomyces albipurpureus</name>
    <dbReference type="NCBI Taxonomy" id="2897419"/>
    <lineage>
        <taxon>Bacteria</taxon>
        <taxon>Bacillati</taxon>
        <taxon>Actinomycetota</taxon>
        <taxon>Actinomycetes</taxon>
        <taxon>Kitasatosporales</taxon>
        <taxon>Streptomycetaceae</taxon>
        <taxon>Streptomyces</taxon>
    </lineage>
</organism>
<dbReference type="SUPFAM" id="SSF51338">
    <property type="entry name" value="Composite domain of metallo-dependent hydrolases"/>
    <property type="match status" value="1"/>
</dbReference>
<keyword evidence="1" id="KW-0378">Hydrolase</keyword>
<name>A0ABT0UQY0_9ACTN</name>
<reference evidence="3" key="1">
    <citation type="submission" date="2022-06" db="EMBL/GenBank/DDBJ databases">
        <title>Genome public.</title>
        <authorList>
            <person name="Sun Q."/>
        </authorList>
    </citation>
    <scope>NUCLEOTIDE SEQUENCE</scope>
    <source>
        <strain evidence="3">CWNU-1</strain>
    </source>
</reference>
<evidence type="ECO:0000256" key="1">
    <source>
        <dbReference type="ARBA" id="ARBA00022801"/>
    </source>
</evidence>
<keyword evidence="4" id="KW-1185">Reference proteome</keyword>
<accession>A0ABT0UQY0</accession>
<dbReference type="RefSeq" id="WP_250920143.1">
    <property type="nucleotide sequence ID" value="NZ_JAMQAW010000012.1"/>
</dbReference>
<dbReference type="PANTHER" id="PTHR43794:SF11">
    <property type="entry name" value="AMIDOHYDROLASE-RELATED DOMAIN-CONTAINING PROTEIN"/>
    <property type="match status" value="1"/>
</dbReference>
<dbReference type="InterPro" id="IPR011059">
    <property type="entry name" value="Metal-dep_hydrolase_composite"/>
</dbReference>
<dbReference type="SUPFAM" id="SSF51556">
    <property type="entry name" value="Metallo-dependent hydrolases"/>
    <property type="match status" value="1"/>
</dbReference>
<dbReference type="InterPro" id="IPR050287">
    <property type="entry name" value="MTA/SAH_deaminase"/>
</dbReference>
<feature type="domain" description="Amidohydrolase-related" evidence="2">
    <location>
        <begin position="240"/>
        <end position="403"/>
    </location>
</feature>
<dbReference type="Gene3D" id="3.20.20.140">
    <property type="entry name" value="Metal-dependent hydrolases"/>
    <property type="match status" value="1"/>
</dbReference>
<evidence type="ECO:0000259" key="2">
    <source>
        <dbReference type="Pfam" id="PF01979"/>
    </source>
</evidence>
<sequence>MNRGNGITLLAVTAALAICSIPSSTTMSVQPLRNVAASDPGVLLTGKVVTMNDAGEVWPGARLWVRAGRIEAITKMGDPLPAGAKDAQVINTDGVIYPGMIDLHNHPEFSIYPLMPIRKAYKDRYEWRFYEAAYNKRITYPQLVLAANDYYDLGMEMGRYGEYKAMAGGTTALQGGSVDRPYSTSECLVRNIENSRVGPRLAVSRVDIGRDAIEWADLLRVKEKGLLALHLAEGTSSRMATEYEAIKKSGLVGSELITIHNVGLTRDQFKDMAAHGAKMVWSPLSNFLLYGKTADVAAARKAGLAISLAPDWAPSGSKSILGELKIADLVNKHQLNGLFSDRELAEMVTRNPAQAMRWTDRAGQIAPGFVSDLVVMDDQHNDPYRNLIEATEENVRLLAVRGEMLYGDQYIMRKVRRAVDIEGTAKFDNNRTKVMAVDCPGTKLPKMSFAETKDRLQRALDMDPSFLLEQVQRRPDSVKRIVAELSNCPGGSSAGRLTAADMKRLLSCRLGLPYERTTLSPLVTNDDEEWMARLLANPNIPTYLKALPHYYERKQEEGEHQGNQGNEQHTRR</sequence>
<dbReference type="Gene3D" id="2.30.40.10">
    <property type="entry name" value="Urease, subunit C, domain 1"/>
    <property type="match status" value="1"/>
</dbReference>
<dbReference type="Pfam" id="PF01979">
    <property type="entry name" value="Amidohydro_1"/>
    <property type="match status" value="1"/>
</dbReference>
<evidence type="ECO:0000313" key="4">
    <source>
        <dbReference type="Proteomes" id="UP001431429"/>
    </source>
</evidence>
<dbReference type="InterPro" id="IPR032466">
    <property type="entry name" value="Metal_Hydrolase"/>
</dbReference>
<proteinExistence type="predicted"/>
<protein>
    <submittedName>
        <fullName evidence="3">Amidohydrolase family protein</fullName>
    </submittedName>
</protein>
<dbReference type="Proteomes" id="UP001431429">
    <property type="component" value="Unassembled WGS sequence"/>
</dbReference>
<dbReference type="InterPro" id="IPR006680">
    <property type="entry name" value="Amidohydro-rel"/>
</dbReference>